<evidence type="ECO:0000313" key="18">
    <source>
        <dbReference type="Proteomes" id="UP000266340"/>
    </source>
</evidence>
<keyword evidence="11" id="KW-1006">Bacterial flagellum protein export</keyword>
<sequence>MKVKRYVVDDLPQAVQMIRSELGSDAVILNTKEIRTGGFLGMFRKKRVEVIAAIDEASRKPAPRPAAPTKPIVRKSEPSEESAIPAVQLPNAAVRERYARSTGTSDAPAVRTSAVPSAASAVAVAVPAESPSKEAPERGAFAVPDDPRPARPVQAGAGLAENPDTASLLTELRSMKEMMVKLSKQQTFRSMPDSVMNWSRRLAEQGVEAPIIERFAEEVNDRLGTEGADDESAALSVAREVLLEWLLPSAGSGINSSTRIVHFVGPTGVGKTTTIAKIAADQSLTHHRTVGLITSDTYRIAAVDQLRTYADILNLPLEVVFSPSEAQRAFKKFEDRDLVLMDTAGRNYRNELLVSEVNSMLSPGEHAETILVLSMTQKYGDMKSVASQFAKYGVTRLLLTKVDETDSYGSILNLALEYSFAISYITCGQTVPDDIRPFDPNEWVSRLLGEPAYA</sequence>
<dbReference type="EMBL" id="QXJM01000037">
    <property type="protein sequence ID" value="RIE03301.1"/>
    <property type="molecule type" value="Genomic_DNA"/>
</dbReference>
<dbReference type="NCBIfam" id="TIGR03499">
    <property type="entry name" value="FlhF"/>
    <property type="match status" value="1"/>
</dbReference>
<evidence type="ECO:0000256" key="14">
    <source>
        <dbReference type="SAM" id="MobiDB-lite"/>
    </source>
</evidence>
<evidence type="ECO:0000256" key="6">
    <source>
        <dbReference type="ARBA" id="ARBA00022741"/>
    </source>
</evidence>
<reference evidence="17 18" key="1">
    <citation type="submission" date="2018-09" db="EMBL/GenBank/DDBJ databases">
        <title>Cohnella cavernae sp. nov., isolated from a karst cave.</title>
        <authorList>
            <person name="Zhu H."/>
        </authorList>
    </citation>
    <scope>NUCLEOTIDE SEQUENCE [LARGE SCALE GENOMIC DNA]</scope>
    <source>
        <strain evidence="17 18">K2E09-144</strain>
    </source>
</reference>
<keyword evidence="6" id="KW-0547">Nucleotide-binding</keyword>
<dbReference type="GO" id="GO:0006614">
    <property type="term" value="P:SRP-dependent cotranslational protein targeting to membrane"/>
    <property type="evidence" value="ECO:0007669"/>
    <property type="project" value="UniProtKB-UniRule"/>
</dbReference>
<protein>
    <recommendedName>
        <fullName evidence="3 13">Flagellar biosynthesis protein FlhF</fullName>
    </recommendedName>
</protein>
<gene>
    <name evidence="17" type="primary">flhF</name>
    <name evidence="17" type="ORF">D3H35_11470</name>
</gene>
<organism evidence="17 18">
    <name type="scientific">Cohnella faecalis</name>
    <dbReference type="NCBI Taxonomy" id="2315694"/>
    <lineage>
        <taxon>Bacteria</taxon>
        <taxon>Bacillati</taxon>
        <taxon>Bacillota</taxon>
        <taxon>Bacilli</taxon>
        <taxon>Bacillales</taxon>
        <taxon>Paenibacillaceae</taxon>
        <taxon>Cohnella</taxon>
    </lineage>
</organism>
<dbReference type="GO" id="GO:0003924">
    <property type="term" value="F:GTPase activity"/>
    <property type="evidence" value="ECO:0007669"/>
    <property type="project" value="UniProtKB-UniRule"/>
</dbReference>
<evidence type="ECO:0000256" key="5">
    <source>
        <dbReference type="ARBA" id="ARBA00022475"/>
    </source>
</evidence>
<dbReference type="PANTHER" id="PTHR43134:SF3">
    <property type="entry name" value="FLAGELLAR BIOSYNTHESIS PROTEIN FLHF"/>
    <property type="match status" value="1"/>
</dbReference>
<dbReference type="GO" id="GO:0044781">
    <property type="term" value="P:bacterial-type flagellum organization"/>
    <property type="evidence" value="ECO:0007669"/>
    <property type="project" value="UniProtKB-UniRule"/>
</dbReference>
<keyword evidence="4" id="KW-0813">Transport</keyword>
<keyword evidence="5" id="KW-1003">Cell membrane</keyword>
<evidence type="ECO:0000256" key="4">
    <source>
        <dbReference type="ARBA" id="ARBA00022448"/>
    </source>
</evidence>
<feature type="region of interest" description="Disordered" evidence="14">
    <location>
        <begin position="128"/>
        <end position="158"/>
    </location>
</feature>
<dbReference type="GO" id="GO:0005886">
    <property type="term" value="C:plasma membrane"/>
    <property type="evidence" value="ECO:0007669"/>
    <property type="project" value="UniProtKB-SubCell"/>
</dbReference>
<dbReference type="InterPro" id="IPR000897">
    <property type="entry name" value="SRP54_GTPase_dom"/>
</dbReference>
<evidence type="ECO:0000256" key="9">
    <source>
        <dbReference type="ARBA" id="ARBA00023134"/>
    </source>
</evidence>
<evidence type="ECO:0000256" key="12">
    <source>
        <dbReference type="ARBA" id="ARBA00025337"/>
    </source>
</evidence>
<dbReference type="InterPro" id="IPR003593">
    <property type="entry name" value="AAA+_ATPase"/>
</dbReference>
<dbReference type="InterPro" id="IPR047040">
    <property type="entry name" value="FlhF__GTPase_dom"/>
</dbReference>
<dbReference type="SMART" id="SM00382">
    <property type="entry name" value="AAA"/>
    <property type="match status" value="1"/>
</dbReference>
<dbReference type="CDD" id="cd17873">
    <property type="entry name" value="FlhF"/>
    <property type="match status" value="1"/>
</dbReference>
<keyword evidence="10" id="KW-0472">Membrane</keyword>
<dbReference type="PANTHER" id="PTHR43134">
    <property type="entry name" value="SIGNAL RECOGNITION PARTICLE RECEPTOR SUBUNIT ALPHA"/>
    <property type="match status" value="1"/>
</dbReference>
<dbReference type="InterPro" id="IPR020006">
    <property type="entry name" value="FlhF"/>
</dbReference>
<dbReference type="Pfam" id="PF00448">
    <property type="entry name" value="SRP54"/>
    <property type="match status" value="1"/>
</dbReference>
<dbReference type="Gene3D" id="1.20.120.1380">
    <property type="entry name" value="Flagellar FlhF biosynthesis protein, N domain"/>
    <property type="match status" value="1"/>
</dbReference>
<dbReference type="Proteomes" id="UP000266340">
    <property type="component" value="Unassembled WGS sequence"/>
</dbReference>
<dbReference type="SMART" id="SM00962">
    <property type="entry name" value="SRP54"/>
    <property type="match status" value="1"/>
</dbReference>
<evidence type="ECO:0000256" key="10">
    <source>
        <dbReference type="ARBA" id="ARBA00023136"/>
    </source>
</evidence>
<evidence type="ECO:0000256" key="8">
    <source>
        <dbReference type="ARBA" id="ARBA00022927"/>
    </source>
</evidence>
<name>A0A398CVR0_9BACL</name>
<dbReference type="AlphaFoldDB" id="A0A398CVR0"/>
<keyword evidence="18" id="KW-1185">Reference proteome</keyword>
<keyword evidence="8" id="KW-0653">Protein transport</keyword>
<evidence type="ECO:0000256" key="3">
    <source>
        <dbReference type="ARBA" id="ARBA00014919"/>
    </source>
</evidence>
<evidence type="ECO:0000259" key="16">
    <source>
        <dbReference type="SMART" id="SM00962"/>
    </source>
</evidence>
<evidence type="ECO:0000256" key="11">
    <source>
        <dbReference type="ARBA" id="ARBA00023225"/>
    </source>
</evidence>
<dbReference type="GO" id="GO:0015031">
    <property type="term" value="P:protein transport"/>
    <property type="evidence" value="ECO:0007669"/>
    <property type="project" value="UniProtKB-KW"/>
</dbReference>
<comment type="caution">
    <text evidence="17">The sequence shown here is derived from an EMBL/GenBank/DDBJ whole genome shotgun (WGS) entry which is preliminary data.</text>
</comment>
<evidence type="ECO:0000313" key="17">
    <source>
        <dbReference type="EMBL" id="RIE03301.1"/>
    </source>
</evidence>
<comment type="subcellular location">
    <subcellularLocation>
        <location evidence="1">Cell membrane</location>
        <topology evidence="1">Peripheral membrane protein</topology>
        <orientation evidence="1">Cytoplasmic side</orientation>
    </subcellularLocation>
</comment>
<keyword evidence="17" id="KW-0282">Flagellum</keyword>
<evidence type="ECO:0000259" key="15">
    <source>
        <dbReference type="SMART" id="SM00382"/>
    </source>
</evidence>
<dbReference type="RefSeq" id="WP_119149420.1">
    <property type="nucleotide sequence ID" value="NZ_JBHSOV010000024.1"/>
</dbReference>
<dbReference type="InterPro" id="IPR027417">
    <property type="entry name" value="P-loop_NTPase"/>
</dbReference>
<keyword evidence="9" id="KW-0342">GTP-binding</keyword>
<evidence type="ECO:0000256" key="2">
    <source>
        <dbReference type="ARBA" id="ARBA00008531"/>
    </source>
</evidence>
<dbReference type="OrthoDB" id="9778554at2"/>
<keyword evidence="7" id="KW-1005">Bacterial flagellum biogenesis</keyword>
<dbReference type="SUPFAM" id="SSF52540">
    <property type="entry name" value="P-loop containing nucleoside triphosphate hydrolases"/>
    <property type="match status" value="1"/>
</dbReference>
<feature type="domain" description="AAA+ ATPase" evidence="15">
    <location>
        <begin position="257"/>
        <end position="426"/>
    </location>
</feature>
<accession>A0A398CVR0</accession>
<proteinExistence type="inferred from homology"/>
<dbReference type="GO" id="GO:0005525">
    <property type="term" value="F:GTP binding"/>
    <property type="evidence" value="ECO:0007669"/>
    <property type="project" value="UniProtKB-UniRule"/>
</dbReference>
<feature type="region of interest" description="Disordered" evidence="14">
    <location>
        <begin position="59"/>
        <end position="83"/>
    </location>
</feature>
<dbReference type="Gene3D" id="3.40.50.300">
    <property type="entry name" value="P-loop containing nucleotide triphosphate hydrolases"/>
    <property type="match status" value="1"/>
</dbReference>
<evidence type="ECO:0000256" key="1">
    <source>
        <dbReference type="ARBA" id="ARBA00004413"/>
    </source>
</evidence>
<keyword evidence="17" id="KW-0966">Cell projection</keyword>
<evidence type="ECO:0000256" key="7">
    <source>
        <dbReference type="ARBA" id="ARBA00022795"/>
    </source>
</evidence>
<keyword evidence="17" id="KW-0969">Cilium</keyword>
<comment type="similarity">
    <text evidence="2">Belongs to the GTP-binding SRP family.</text>
</comment>
<dbReference type="FunFam" id="3.40.50.300:FF:000695">
    <property type="entry name" value="Flagellar biosynthesis regulator FlhF"/>
    <property type="match status" value="1"/>
</dbReference>
<comment type="function">
    <text evidence="12">Necessary for flagellar biosynthesis. May be involved in translocation of the flagellum.</text>
</comment>
<feature type="domain" description="SRP54-type proteins GTP-binding" evidence="16">
    <location>
        <begin position="258"/>
        <end position="449"/>
    </location>
</feature>
<evidence type="ECO:0000256" key="13">
    <source>
        <dbReference type="NCBIfam" id="TIGR03499"/>
    </source>
</evidence>
<dbReference type="GO" id="GO:0005047">
    <property type="term" value="F:signal recognition particle binding"/>
    <property type="evidence" value="ECO:0007669"/>
    <property type="project" value="TreeGrafter"/>
</dbReference>